<feature type="non-terminal residue" evidence="4">
    <location>
        <position position="198"/>
    </location>
</feature>
<keyword evidence="5" id="KW-1185">Reference proteome</keyword>
<dbReference type="PROSITE" id="PS50082">
    <property type="entry name" value="WD_REPEATS_2"/>
    <property type="match status" value="1"/>
</dbReference>
<gene>
    <name evidence="4" type="ORF">BaRGS_00013981</name>
</gene>
<evidence type="ECO:0000256" key="1">
    <source>
        <dbReference type="ARBA" id="ARBA00004496"/>
    </source>
</evidence>
<evidence type="ECO:0000256" key="3">
    <source>
        <dbReference type="PROSITE-ProRule" id="PRU00221"/>
    </source>
</evidence>
<accession>A0ABD0L5Z4</accession>
<dbReference type="InterPro" id="IPR036322">
    <property type="entry name" value="WD40_repeat_dom_sf"/>
</dbReference>
<organism evidence="4 5">
    <name type="scientific">Batillaria attramentaria</name>
    <dbReference type="NCBI Taxonomy" id="370345"/>
    <lineage>
        <taxon>Eukaryota</taxon>
        <taxon>Metazoa</taxon>
        <taxon>Spiralia</taxon>
        <taxon>Lophotrochozoa</taxon>
        <taxon>Mollusca</taxon>
        <taxon>Gastropoda</taxon>
        <taxon>Caenogastropoda</taxon>
        <taxon>Sorbeoconcha</taxon>
        <taxon>Cerithioidea</taxon>
        <taxon>Batillariidae</taxon>
        <taxon>Batillaria</taxon>
    </lineage>
</organism>
<dbReference type="AlphaFoldDB" id="A0ABD0L5Z4"/>
<feature type="repeat" description="WD" evidence="3">
    <location>
        <begin position="14"/>
        <end position="56"/>
    </location>
</feature>
<keyword evidence="2" id="KW-0963">Cytoplasm</keyword>
<dbReference type="InterPro" id="IPR001680">
    <property type="entry name" value="WD40_rpt"/>
</dbReference>
<dbReference type="EMBL" id="JACVVK020000080">
    <property type="protein sequence ID" value="KAK7494854.1"/>
    <property type="molecule type" value="Genomic_DNA"/>
</dbReference>
<name>A0ABD0L5Z4_9CAEN</name>
<keyword evidence="3" id="KW-0853">WD repeat</keyword>
<dbReference type="InterPro" id="IPR052139">
    <property type="entry name" value="Methylosome_Comp_WDR77"/>
</dbReference>
<reference evidence="4 5" key="1">
    <citation type="journal article" date="2023" name="Sci. Data">
        <title>Genome assembly of the Korean intertidal mud-creeper Batillaria attramentaria.</title>
        <authorList>
            <person name="Patra A.K."/>
            <person name="Ho P.T."/>
            <person name="Jun S."/>
            <person name="Lee S.J."/>
            <person name="Kim Y."/>
            <person name="Won Y.J."/>
        </authorList>
    </citation>
    <scope>NUCLEOTIDE SEQUENCE [LARGE SCALE GENOMIC DNA]</scope>
    <source>
        <strain evidence="4">Wonlab-2016</strain>
    </source>
</reference>
<dbReference type="GO" id="GO:0005737">
    <property type="term" value="C:cytoplasm"/>
    <property type="evidence" value="ECO:0007669"/>
    <property type="project" value="UniProtKB-SubCell"/>
</dbReference>
<dbReference type="PANTHER" id="PTHR46853:SF1">
    <property type="entry name" value="METHYLOSOME PROTEIN 50"/>
    <property type="match status" value="1"/>
</dbReference>
<feature type="non-terminal residue" evidence="4">
    <location>
        <position position="1"/>
    </location>
</feature>
<dbReference type="SUPFAM" id="SSF50978">
    <property type="entry name" value="WD40 repeat-like"/>
    <property type="match status" value="1"/>
</dbReference>
<evidence type="ECO:0000313" key="4">
    <source>
        <dbReference type="EMBL" id="KAK7494854.1"/>
    </source>
</evidence>
<dbReference type="Gene3D" id="2.130.10.10">
    <property type="entry name" value="YVTN repeat-like/Quinoprotein amine dehydrogenase"/>
    <property type="match status" value="1"/>
</dbReference>
<dbReference type="InterPro" id="IPR015943">
    <property type="entry name" value="WD40/YVTN_repeat-like_dom_sf"/>
</dbReference>
<dbReference type="Pfam" id="PF00400">
    <property type="entry name" value="WD40"/>
    <property type="match status" value="2"/>
</dbReference>
<proteinExistence type="predicted"/>
<evidence type="ECO:0000313" key="5">
    <source>
        <dbReference type="Proteomes" id="UP001519460"/>
    </source>
</evidence>
<sequence>IKIWNTELVSLSTYRGHHDVVFDAQFHPTEPSLFLSCSQDGRTVLWDTRKNKPASALGESVSGFAPTCLAWQPSAPKMFGTGDEGGHVNVRDLRMVVEKTVNCQPHSRLVTSLSFSSDRPSILASTSEDCKVAVISLGVVDTSPVVYTSDAHRDFVSGSAWGGRDLLLTCGWDGEVVQHTLNSAAPNGNPKLQLNGEL</sequence>
<evidence type="ECO:0000256" key="2">
    <source>
        <dbReference type="ARBA" id="ARBA00022490"/>
    </source>
</evidence>
<protein>
    <submittedName>
        <fullName evidence="4">Uncharacterized protein</fullName>
    </submittedName>
</protein>
<dbReference type="SMART" id="SM00320">
    <property type="entry name" value="WD40"/>
    <property type="match status" value="4"/>
</dbReference>
<dbReference type="PANTHER" id="PTHR46853">
    <property type="entry name" value="METHYLOSOME PROTEIN 50"/>
    <property type="match status" value="1"/>
</dbReference>
<comment type="subcellular location">
    <subcellularLocation>
        <location evidence="1">Cytoplasm</location>
    </subcellularLocation>
</comment>
<comment type="caution">
    <text evidence="4">The sequence shown here is derived from an EMBL/GenBank/DDBJ whole genome shotgun (WGS) entry which is preliminary data.</text>
</comment>
<dbReference type="Proteomes" id="UP001519460">
    <property type="component" value="Unassembled WGS sequence"/>
</dbReference>
<dbReference type="PROSITE" id="PS50294">
    <property type="entry name" value="WD_REPEATS_REGION"/>
    <property type="match status" value="1"/>
</dbReference>